<evidence type="ECO:0000256" key="2">
    <source>
        <dbReference type="ARBA" id="ARBA00023125"/>
    </source>
</evidence>
<dbReference type="EMBL" id="JAENIM010000034">
    <property type="protein sequence ID" value="MBK1790864.1"/>
    <property type="molecule type" value="Genomic_DNA"/>
</dbReference>
<keyword evidence="3" id="KW-0804">Transcription</keyword>
<dbReference type="PRINTS" id="PR00032">
    <property type="entry name" value="HTHARAC"/>
</dbReference>
<dbReference type="RefSeq" id="WP_200310887.1">
    <property type="nucleotide sequence ID" value="NZ_JAENIM010000034.1"/>
</dbReference>
<gene>
    <name evidence="5" type="ORF">JIN82_06810</name>
</gene>
<sequence>MLIADLIHTLRIKVYSIEHLTIGDWWSYKNVNSPFTRLYFTPRSSRTYIEHHGERFLLEPGTMVIAPPYTPVNYICEDFCEMYGVIFSAQLGSEVDLFTLNDLNWSQRAEGFIPSLFERLVEINPDRQMKIADPFHKAYNATITAQHDYQQPFHESMETEAIIKLIISRFLESDANPKPCQNQLNQERVLQAIDYIESHMSENLTLDKLSSLANVHPTYFSNVFVDILNVRPSVYIQQKRIEKAQLLLVSTSKPVKQIATEVGFKDPDYFFRAFKKVTGCTPRSYRISYA</sequence>
<evidence type="ECO:0000259" key="4">
    <source>
        <dbReference type="PROSITE" id="PS01124"/>
    </source>
</evidence>
<name>A0A8J7MFJ0_9BACT</name>
<dbReference type="InterPro" id="IPR018062">
    <property type="entry name" value="HTH_AraC-typ_CS"/>
</dbReference>
<dbReference type="Pfam" id="PF12833">
    <property type="entry name" value="HTH_18"/>
    <property type="match status" value="1"/>
</dbReference>
<dbReference type="PANTHER" id="PTHR43280">
    <property type="entry name" value="ARAC-FAMILY TRANSCRIPTIONAL REGULATOR"/>
    <property type="match status" value="1"/>
</dbReference>
<protein>
    <submittedName>
        <fullName evidence="5">Helix-turn-helix transcriptional regulator</fullName>
    </submittedName>
</protein>
<keyword evidence="2" id="KW-0238">DNA-binding</keyword>
<keyword evidence="1" id="KW-0805">Transcription regulation</keyword>
<keyword evidence="6" id="KW-1185">Reference proteome</keyword>
<comment type="caution">
    <text evidence="5">The sequence shown here is derived from an EMBL/GenBank/DDBJ whole genome shotgun (WGS) entry which is preliminary data.</text>
</comment>
<dbReference type="SMART" id="SM00342">
    <property type="entry name" value="HTH_ARAC"/>
    <property type="match status" value="1"/>
</dbReference>
<dbReference type="PROSITE" id="PS00041">
    <property type="entry name" value="HTH_ARAC_FAMILY_1"/>
    <property type="match status" value="1"/>
</dbReference>
<dbReference type="PROSITE" id="PS01124">
    <property type="entry name" value="HTH_ARAC_FAMILY_2"/>
    <property type="match status" value="1"/>
</dbReference>
<dbReference type="SUPFAM" id="SSF46689">
    <property type="entry name" value="Homeodomain-like"/>
    <property type="match status" value="2"/>
</dbReference>
<accession>A0A8J7MFJ0</accession>
<dbReference type="InterPro" id="IPR018060">
    <property type="entry name" value="HTH_AraC"/>
</dbReference>
<evidence type="ECO:0000256" key="3">
    <source>
        <dbReference type="ARBA" id="ARBA00023163"/>
    </source>
</evidence>
<dbReference type="Proteomes" id="UP000624703">
    <property type="component" value="Unassembled WGS sequence"/>
</dbReference>
<feature type="domain" description="HTH araC/xylS-type" evidence="4">
    <location>
        <begin position="190"/>
        <end position="288"/>
    </location>
</feature>
<evidence type="ECO:0000313" key="5">
    <source>
        <dbReference type="EMBL" id="MBK1790864.1"/>
    </source>
</evidence>
<dbReference type="GO" id="GO:0043565">
    <property type="term" value="F:sequence-specific DNA binding"/>
    <property type="evidence" value="ECO:0007669"/>
    <property type="project" value="InterPro"/>
</dbReference>
<organism evidence="5 6">
    <name type="scientific">Persicirhabdus sediminis</name>
    <dbReference type="NCBI Taxonomy" id="454144"/>
    <lineage>
        <taxon>Bacteria</taxon>
        <taxon>Pseudomonadati</taxon>
        <taxon>Verrucomicrobiota</taxon>
        <taxon>Verrucomicrobiia</taxon>
        <taxon>Verrucomicrobiales</taxon>
        <taxon>Verrucomicrobiaceae</taxon>
        <taxon>Persicirhabdus</taxon>
    </lineage>
</organism>
<dbReference type="AlphaFoldDB" id="A0A8J7MFJ0"/>
<proteinExistence type="predicted"/>
<evidence type="ECO:0000313" key="6">
    <source>
        <dbReference type="Proteomes" id="UP000624703"/>
    </source>
</evidence>
<dbReference type="InterPro" id="IPR009057">
    <property type="entry name" value="Homeodomain-like_sf"/>
</dbReference>
<dbReference type="Gene3D" id="1.10.10.60">
    <property type="entry name" value="Homeodomain-like"/>
    <property type="match status" value="2"/>
</dbReference>
<dbReference type="PANTHER" id="PTHR43280:SF28">
    <property type="entry name" value="HTH-TYPE TRANSCRIPTIONAL ACTIVATOR RHAS"/>
    <property type="match status" value="1"/>
</dbReference>
<dbReference type="GO" id="GO:0003700">
    <property type="term" value="F:DNA-binding transcription factor activity"/>
    <property type="evidence" value="ECO:0007669"/>
    <property type="project" value="InterPro"/>
</dbReference>
<evidence type="ECO:0000256" key="1">
    <source>
        <dbReference type="ARBA" id="ARBA00023015"/>
    </source>
</evidence>
<dbReference type="InterPro" id="IPR020449">
    <property type="entry name" value="Tscrpt_reg_AraC-type_HTH"/>
</dbReference>
<reference evidence="5" key="1">
    <citation type="submission" date="2021-01" db="EMBL/GenBank/DDBJ databases">
        <title>Modified the classification status of verrucomicrobia.</title>
        <authorList>
            <person name="Feng X."/>
        </authorList>
    </citation>
    <scope>NUCLEOTIDE SEQUENCE</scope>
    <source>
        <strain evidence="5">_KCTC 22039</strain>
    </source>
</reference>